<keyword evidence="1" id="KW-0472">Membrane</keyword>
<organism evidence="2 3">
    <name type="scientific">Bradyrhizobium xenonodulans</name>
    <dbReference type="NCBI Taxonomy" id="2736875"/>
    <lineage>
        <taxon>Bacteria</taxon>
        <taxon>Pseudomonadati</taxon>
        <taxon>Pseudomonadota</taxon>
        <taxon>Alphaproteobacteria</taxon>
        <taxon>Hyphomicrobiales</taxon>
        <taxon>Nitrobacteraceae</taxon>
        <taxon>Bradyrhizobium</taxon>
    </lineage>
</organism>
<feature type="transmembrane region" description="Helical" evidence="1">
    <location>
        <begin position="29"/>
        <end position="52"/>
    </location>
</feature>
<evidence type="ECO:0000256" key="1">
    <source>
        <dbReference type="SAM" id="Phobius"/>
    </source>
</evidence>
<keyword evidence="1" id="KW-1133">Transmembrane helix</keyword>
<protein>
    <submittedName>
        <fullName evidence="2">Uncharacterized protein</fullName>
    </submittedName>
</protein>
<proteinExistence type="predicted"/>
<dbReference type="RefSeq" id="WP_270172023.1">
    <property type="nucleotide sequence ID" value="NZ_CP089391.1"/>
</dbReference>
<keyword evidence="3" id="KW-1185">Reference proteome</keyword>
<accession>A0ABY7MXC8</accession>
<dbReference type="Proteomes" id="UP001179614">
    <property type="component" value="Chromosome"/>
</dbReference>
<keyword evidence="1" id="KW-0812">Transmembrane</keyword>
<name>A0ABY7MXC8_9BRAD</name>
<gene>
    <name evidence="2" type="ORF">I3J27_18230</name>
</gene>
<evidence type="ECO:0000313" key="3">
    <source>
        <dbReference type="Proteomes" id="UP001179614"/>
    </source>
</evidence>
<sequence>MLQALLSAIVDILLSAAWSAIVRFFGLENVVEIATAIFGLGCIVIGAVVLLLGH</sequence>
<dbReference type="EMBL" id="CP089391">
    <property type="protein sequence ID" value="WBL82271.1"/>
    <property type="molecule type" value="Genomic_DNA"/>
</dbReference>
<reference evidence="2" key="1">
    <citation type="submission" date="2021-12" db="EMBL/GenBank/DDBJ databases">
        <title>Bradyrhizobium xenonodulans sp. nov.</title>
        <authorList>
            <person name="Claassens R."/>
            <person name="Venter S.N."/>
            <person name="Beukes C.W."/>
            <person name="Stepkowski T."/>
            <person name="Steenkamp E.T."/>
        </authorList>
    </citation>
    <scope>NUCLEOTIDE SEQUENCE</scope>
    <source>
        <strain evidence="2">14AB</strain>
    </source>
</reference>
<evidence type="ECO:0000313" key="2">
    <source>
        <dbReference type="EMBL" id="WBL82271.1"/>
    </source>
</evidence>